<evidence type="ECO:0000313" key="1">
    <source>
        <dbReference type="EMBL" id="EEX22573.1"/>
    </source>
</evidence>
<comment type="caution">
    <text evidence="1">The sequence shown here is derived from an EMBL/GenBank/DDBJ whole genome shotgun (WGS) entry which is preliminary data.</text>
</comment>
<dbReference type="AlphaFoldDB" id="C9L5Z1"/>
<gene>
    <name evidence="1" type="ORF">BLAHAN_04798</name>
</gene>
<accession>C9L5Z1</accession>
<dbReference type="HOGENOM" id="CLU_3305544_0_0_9"/>
<proteinExistence type="predicted"/>
<reference evidence="1" key="1">
    <citation type="submission" date="2009-09" db="EMBL/GenBank/DDBJ databases">
        <authorList>
            <person name="Weinstock G."/>
            <person name="Sodergren E."/>
            <person name="Clifton S."/>
            <person name="Fulton L."/>
            <person name="Fulton B."/>
            <person name="Courtney L."/>
            <person name="Fronick C."/>
            <person name="Harrison M."/>
            <person name="Strong C."/>
            <person name="Farmer C."/>
            <person name="Delahaunty K."/>
            <person name="Markovic C."/>
            <person name="Hall O."/>
            <person name="Minx P."/>
            <person name="Tomlinson C."/>
            <person name="Mitreva M."/>
            <person name="Nelson J."/>
            <person name="Hou S."/>
            <person name="Wollam A."/>
            <person name="Pepin K.H."/>
            <person name="Johnson M."/>
            <person name="Bhonagiri V."/>
            <person name="Nash W.E."/>
            <person name="Warren W."/>
            <person name="Chinwalla A."/>
            <person name="Mardis E.R."/>
            <person name="Wilson R.K."/>
        </authorList>
    </citation>
    <scope>NUCLEOTIDE SEQUENCE [LARGE SCALE GENOMIC DNA]</scope>
    <source>
        <strain evidence="1">DSM 20583</strain>
    </source>
</reference>
<dbReference type="STRING" id="537007.BLAHAN_04798"/>
<dbReference type="Proteomes" id="UP000003755">
    <property type="component" value="Unassembled WGS sequence"/>
</dbReference>
<organism evidence="1 2">
    <name type="scientific">Blautia hansenii DSM 20583</name>
    <dbReference type="NCBI Taxonomy" id="537007"/>
    <lineage>
        <taxon>Bacteria</taxon>
        <taxon>Bacillati</taxon>
        <taxon>Bacillota</taxon>
        <taxon>Clostridia</taxon>
        <taxon>Lachnospirales</taxon>
        <taxon>Lachnospiraceae</taxon>
        <taxon>Blautia</taxon>
    </lineage>
</organism>
<dbReference type="EMBL" id="ABYU02000011">
    <property type="protein sequence ID" value="EEX22573.1"/>
    <property type="molecule type" value="Genomic_DNA"/>
</dbReference>
<name>C9L5Z1_BLAHA</name>
<keyword evidence="2" id="KW-1185">Reference proteome</keyword>
<evidence type="ECO:0000313" key="2">
    <source>
        <dbReference type="Proteomes" id="UP000003755"/>
    </source>
</evidence>
<protein>
    <submittedName>
        <fullName evidence="1">Uncharacterized protein</fullName>
    </submittedName>
</protein>
<sequence length="39" mass="4730">MAAIVIPVIFIPVKRHRNTCWRNCYYRSKDLQRGKNSFF</sequence>